<organism evidence="1 2">
    <name type="scientific">Prototheca wickerhamii</name>
    <dbReference type="NCBI Taxonomy" id="3111"/>
    <lineage>
        <taxon>Eukaryota</taxon>
        <taxon>Viridiplantae</taxon>
        <taxon>Chlorophyta</taxon>
        <taxon>core chlorophytes</taxon>
        <taxon>Trebouxiophyceae</taxon>
        <taxon>Chlorellales</taxon>
        <taxon>Chlorellaceae</taxon>
        <taxon>Prototheca</taxon>
    </lineage>
</organism>
<protein>
    <submittedName>
        <fullName evidence="1">Uncharacterized protein</fullName>
    </submittedName>
</protein>
<sequence length="159" mass="17249">MGSEALERFGLLNVQWQQLEMELRLLLRHYQVHPISVNQSNAAVLPIMLSSKPLPEMEAQETTLAAELYQTAGLEGLPQEQQLARLMELSESLNGLITGLTKEGGALHPKSDARLAWQREVQARTARAAPPVAGPPVSGTKLEGPQLLRAAAAYGYGLS</sequence>
<gene>
    <name evidence="1" type="ORF">QBZ16_002919</name>
</gene>
<comment type="caution">
    <text evidence="1">The sequence shown here is derived from an EMBL/GenBank/DDBJ whole genome shotgun (WGS) entry which is preliminary data.</text>
</comment>
<dbReference type="EMBL" id="JASFZW010000003">
    <property type="protein sequence ID" value="KAK2079228.1"/>
    <property type="molecule type" value="Genomic_DNA"/>
</dbReference>
<accession>A0AAD9IKJ0</accession>
<dbReference type="Proteomes" id="UP001255856">
    <property type="component" value="Unassembled WGS sequence"/>
</dbReference>
<name>A0AAD9IKJ0_PROWI</name>
<proteinExistence type="predicted"/>
<keyword evidence="2" id="KW-1185">Reference proteome</keyword>
<dbReference type="AlphaFoldDB" id="A0AAD9IKJ0"/>
<evidence type="ECO:0000313" key="1">
    <source>
        <dbReference type="EMBL" id="KAK2079228.1"/>
    </source>
</evidence>
<evidence type="ECO:0000313" key="2">
    <source>
        <dbReference type="Proteomes" id="UP001255856"/>
    </source>
</evidence>
<reference evidence="1" key="1">
    <citation type="submission" date="2021-01" db="EMBL/GenBank/DDBJ databases">
        <authorList>
            <person name="Eckstrom K.M.E."/>
        </authorList>
    </citation>
    <scope>NUCLEOTIDE SEQUENCE</scope>
    <source>
        <strain evidence="1">UVCC 0001</strain>
    </source>
</reference>